<keyword evidence="3" id="KW-1185">Reference proteome</keyword>
<dbReference type="AlphaFoldDB" id="A0A4R6AJV2"/>
<name>A0A4R6AJV2_9RHOB</name>
<dbReference type="OrthoDB" id="7875016at2"/>
<comment type="caution">
    <text evidence="2">The sequence shown here is derived from an EMBL/GenBank/DDBJ whole genome shotgun (WGS) entry which is preliminary data.</text>
</comment>
<dbReference type="RefSeq" id="WP_133344695.1">
    <property type="nucleotide sequence ID" value="NZ_SMZO01000094.1"/>
</dbReference>
<dbReference type="Proteomes" id="UP000294562">
    <property type="component" value="Unassembled WGS sequence"/>
</dbReference>
<evidence type="ECO:0000256" key="1">
    <source>
        <dbReference type="SAM" id="MobiDB-lite"/>
    </source>
</evidence>
<dbReference type="EMBL" id="SMZO01000094">
    <property type="protein sequence ID" value="TDL81723.1"/>
    <property type="molecule type" value="Genomic_DNA"/>
</dbReference>
<feature type="region of interest" description="Disordered" evidence="1">
    <location>
        <begin position="121"/>
        <end position="146"/>
    </location>
</feature>
<accession>A0A4R6AJV2</accession>
<proteinExistence type="predicted"/>
<feature type="compositionally biased region" description="Low complexity" evidence="1">
    <location>
        <begin position="131"/>
        <end position="146"/>
    </location>
</feature>
<reference evidence="2 3" key="1">
    <citation type="submission" date="2019-03" db="EMBL/GenBank/DDBJ databases">
        <title>Rhodobacteraceae bacterium SM1902, a new member of the family Rhodobacteraceae isolated from Yantai.</title>
        <authorList>
            <person name="Sun Y."/>
        </authorList>
    </citation>
    <scope>NUCLEOTIDE SEQUENCE [LARGE SCALE GENOMIC DNA]</scope>
    <source>
        <strain evidence="2 3">SM1902</strain>
    </source>
</reference>
<sequence length="146" mass="15495">MTNIQDFTSFFKAVPTGVDSATMTDAWKIWATFGERFSAITLDAANKSNDITTKTVKDTLALLRTVSKVQDEPADYAKVVSDFGAAQSELVKTHFESLGDVAKLAQTDATELMTTTGQHIAEQGSKAANDAGTKVKTAASKATKAA</sequence>
<evidence type="ECO:0000313" key="2">
    <source>
        <dbReference type="EMBL" id="TDL81723.1"/>
    </source>
</evidence>
<organism evidence="2 3">
    <name type="scientific">Meridianimarinicoccus aquatilis</name>
    <dbReference type="NCBI Taxonomy" id="2552766"/>
    <lineage>
        <taxon>Bacteria</taxon>
        <taxon>Pseudomonadati</taxon>
        <taxon>Pseudomonadota</taxon>
        <taxon>Alphaproteobacteria</taxon>
        <taxon>Rhodobacterales</taxon>
        <taxon>Paracoccaceae</taxon>
        <taxon>Meridianimarinicoccus</taxon>
    </lineage>
</organism>
<evidence type="ECO:0000313" key="3">
    <source>
        <dbReference type="Proteomes" id="UP000294562"/>
    </source>
</evidence>
<gene>
    <name evidence="2" type="ORF">E2L05_19760</name>
</gene>
<protein>
    <submittedName>
        <fullName evidence="2">Phasin, PhaP</fullName>
    </submittedName>
</protein>